<comment type="caution">
    <text evidence="8">The sequence shown here is derived from an EMBL/GenBank/DDBJ whole genome shotgun (WGS) entry which is preliminary data.</text>
</comment>
<evidence type="ECO:0000256" key="5">
    <source>
        <dbReference type="ARBA" id="ARBA00022989"/>
    </source>
</evidence>
<evidence type="ECO:0000256" key="2">
    <source>
        <dbReference type="ARBA" id="ARBA00006679"/>
    </source>
</evidence>
<dbReference type="EMBL" id="JALMLT010000001">
    <property type="protein sequence ID" value="MDT8757771.1"/>
    <property type="molecule type" value="Genomic_DNA"/>
</dbReference>
<keyword evidence="6 7" id="KW-0472">Membrane</keyword>
<evidence type="ECO:0000313" key="8">
    <source>
        <dbReference type="EMBL" id="MDT8757771.1"/>
    </source>
</evidence>
<evidence type="ECO:0000256" key="7">
    <source>
        <dbReference type="SAM" id="Phobius"/>
    </source>
</evidence>
<feature type="transmembrane region" description="Helical" evidence="7">
    <location>
        <begin position="44"/>
        <end position="63"/>
    </location>
</feature>
<gene>
    <name evidence="8" type="ORF">MZO42_03595</name>
</gene>
<evidence type="ECO:0000256" key="1">
    <source>
        <dbReference type="ARBA" id="ARBA00004651"/>
    </source>
</evidence>
<dbReference type="InterPro" id="IPR032808">
    <property type="entry name" value="DoxX"/>
</dbReference>
<keyword evidence="5 7" id="KW-1133">Transmembrane helix</keyword>
<keyword evidence="3" id="KW-1003">Cell membrane</keyword>
<feature type="transmembrane region" description="Helical" evidence="7">
    <location>
        <begin position="100"/>
        <end position="121"/>
    </location>
</feature>
<feature type="transmembrane region" description="Helical" evidence="7">
    <location>
        <begin position="70"/>
        <end position="88"/>
    </location>
</feature>
<name>A0ABU3N2Q2_9SPHN</name>
<protein>
    <submittedName>
        <fullName evidence="8">DoxX family protein</fullName>
    </submittedName>
</protein>
<dbReference type="PANTHER" id="PTHR33452">
    <property type="entry name" value="OXIDOREDUCTASE CATD-RELATED"/>
    <property type="match status" value="1"/>
</dbReference>
<comment type="subcellular location">
    <subcellularLocation>
        <location evidence="1">Cell membrane</location>
        <topology evidence="1">Multi-pass membrane protein</topology>
    </subcellularLocation>
</comment>
<accession>A0ABU3N2Q2</accession>
<keyword evidence="4 7" id="KW-0812">Transmembrane</keyword>
<organism evidence="8">
    <name type="scientific">Sphingomonas psychrotolerans</name>
    <dbReference type="NCBI Taxonomy" id="1327635"/>
    <lineage>
        <taxon>Bacteria</taxon>
        <taxon>Pseudomonadati</taxon>
        <taxon>Pseudomonadota</taxon>
        <taxon>Alphaproteobacteria</taxon>
        <taxon>Sphingomonadales</taxon>
        <taxon>Sphingomonadaceae</taxon>
        <taxon>Sphingomonas</taxon>
    </lineage>
</organism>
<comment type="similarity">
    <text evidence="2">Belongs to the DoxX family.</text>
</comment>
<dbReference type="InterPro" id="IPR051907">
    <property type="entry name" value="DoxX-like_oxidoreductase"/>
</dbReference>
<evidence type="ECO:0000256" key="4">
    <source>
        <dbReference type="ARBA" id="ARBA00022692"/>
    </source>
</evidence>
<dbReference type="PANTHER" id="PTHR33452:SF4">
    <property type="entry name" value="BLL4328 PROTEIN"/>
    <property type="match status" value="1"/>
</dbReference>
<evidence type="ECO:0000256" key="6">
    <source>
        <dbReference type="ARBA" id="ARBA00023136"/>
    </source>
</evidence>
<evidence type="ECO:0000256" key="3">
    <source>
        <dbReference type="ARBA" id="ARBA00022475"/>
    </source>
</evidence>
<dbReference type="Pfam" id="PF07681">
    <property type="entry name" value="DoxX"/>
    <property type="match status" value="1"/>
</dbReference>
<sequence>MPIPASWSGPLLSLLRIVAALTFLHHGTSKFFGLPPFPMPAPLPPILLAAGVIELVGGALLLIGFFTRPVAFIASGMCAVGYFMMHAPKGFFPSVNGGEAILLYSFIFLYLAAAGAGPWSVDAARNRGIS</sequence>
<proteinExistence type="inferred from homology"/>
<reference evidence="8" key="1">
    <citation type="submission" date="2022-04" db="EMBL/GenBank/DDBJ databases">
        <title>Tomato heritable bacteria conferring resistance against bacterial wilt.</title>
        <authorList>
            <person name="Yin J."/>
        </authorList>
    </citation>
    <scope>NUCLEOTIDE SEQUENCE</scope>
    <source>
        <strain evidence="8">Cra20</strain>
    </source>
</reference>